<dbReference type="Gene3D" id="1.10.287.130">
    <property type="match status" value="1"/>
</dbReference>
<accession>A0A2Z3GML0</accession>
<dbReference type="InterPro" id="IPR003594">
    <property type="entry name" value="HATPase_dom"/>
</dbReference>
<dbReference type="PRINTS" id="PR00344">
    <property type="entry name" value="BCTRLSENSOR"/>
</dbReference>
<evidence type="ECO:0000313" key="10">
    <source>
        <dbReference type="Proteomes" id="UP000245999"/>
    </source>
</evidence>
<dbReference type="CDD" id="cd00082">
    <property type="entry name" value="HisKA"/>
    <property type="match status" value="1"/>
</dbReference>
<dbReference type="PROSITE" id="PS50109">
    <property type="entry name" value="HIS_KIN"/>
    <property type="match status" value="1"/>
</dbReference>
<evidence type="ECO:0000313" key="9">
    <source>
        <dbReference type="EMBL" id="AWM34458.1"/>
    </source>
</evidence>
<dbReference type="GO" id="GO:0000155">
    <property type="term" value="F:phosphorelay sensor kinase activity"/>
    <property type="evidence" value="ECO:0007669"/>
    <property type="project" value="InterPro"/>
</dbReference>
<dbReference type="EMBL" id="CP029145">
    <property type="protein sequence ID" value="AWM34458.1"/>
    <property type="molecule type" value="Genomic_DNA"/>
</dbReference>
<dbReference type="InterPro" id="IPR052162">
    <property type="entry name" value="Sensor_kinase/Photoreceptor"/>
</dbReference>
<reference evidence="10" key="1">
    <citation type="submission" date="2018-04" db="EMBL/GenBank/DDBJ databases">
        <title>Complete genome of Antarctic heterotrophic bacterium Hymenobacter nivis.</title>
        <authorList>
            <person name="Terashima M."/>
        </authorList>
    </citation>
    <scope>NUCLEOTIDE SEQUENCE [LARGE SCALE GENOMIC DNA]</scope>
    <source>
        <strain evidence="10">NBRC 111535</strain>
    </source>
</reference>
<dbReference type="PROSITE" id="PS50113">
    <property type="entry name" value="PAC"/>
    <property type="match status" value="2"/>
</dbReference>
<evidence type="ECO:0000256" key="1">
    <source>
        <dbReference type="ARBA" id="ARBA00000085"/>
    </source>
</evidence>
<dbReference type="InterPro" id="IPR004358">
    <property type="entry name" value="Sig_transdc_His_kin-like_C"/>
</dbReference>
<dbReference type="SMART" id="SM00091">
    <property type="entry name" value="PAS"/>
    <property type="match status" value="3"/>
</dbReference>
<dbReference type="Gene3D" id="3.30.565.10">
    <property type="entry name" value="Histidine kinase-like ATPase, C-terminal domain"/>
    <property type="match status" value="1"/>
</dbReference>
<dbReference type="InterPro" id="IPR000700">
    <property type="entry name" value="PAS-assoc_C"/>
</dbReference>
<comment type="catalytic activity">
    <reaction evidence="1">
        <text>ATP + protein L-histidine = ADP + protein N-phospho-L-histidine.</text>
        <dbReference type="EC" id="2.7.13.3"/>
    </reaction>
</comment>
<evidence type="ECO:0000256" key="5">
    <source>
        <dbReference type="ARBA" id="ARBA00022777"/>
    </source>
</evidence>
<dbReference type="PROSITE" id="PS50112">
    <property type="entry name" value="PAS"/>
    <property type="match status" value="2"/>
</dbReference>
<dbReference type="InterPro" id="IPR013655">
    <property type="entry name" value="PAS_fold_3"/>
</dbReference>
<dbReference type="KEGG" id="hnv:DDQ68_17710"/>
<dbReference type="InterPro" id="IPR036097">
    <property type="entry name" value="HisK_dim/P_sf"/>
</dbReference>
<dbReference type="OrthoDB" id="9766459at2"/>
<dbReference type="SMART" id="SM00387">
    <property type="entry name" value="HATPase_c"/>
    <property type="match status" value="1"/>
</dbReference>
<dbReference type="InterPro" id="IPR035965">
    <property type="entry name" value="PAS-like_dom_sf"/>
</dbReference>
<dbReference type="Proteomes" id="UP000245999">
    <property type="component" value="Chromosome"/>
</dbReference>
<feature type="domain" description="Histidine kinase" evidence="6">
    <location>
        <begin position="415"/>
        <end position="628"/>
    </location>
</feature>
<dbReference type="Pfam" id="PF08447">
    <property type="entry name" value="PAS_3"/>
    <property type="match status" value="2"/>
</dbReference>
<keyword evidence="10" id="KW-1185">Reference proteome</keyword>
<evidence type="ECO:0000256" key="3">
    <source>
        <dbReference type="ARBA" id="ARBA00022553"/>
    </source>
</evidence>
<sequence length="628" mass="69919">MPPVSAPSPGFDFQLVFAALPAPHALLGPGGQVQVLNDALLALLPGQEPARLPGRPLAELLHAAAAAEALLAPAHEWPAALARALATGKPEVLTPTPQRAAPGARYWQATLQALPAYRRSPPGLLLSLLDVTDALHPADPHSLHSQARLRIFAEHLPQQVWTATADGQLEFFNKRTAEFLGEDPAGRGAPNDWRRAVHPDDQEEALTRWEQAVAQGSPFEVELRLLRHDGAFRWVLVQAEPARDARGHVLRWYGANTDIHQLRTLTHQLVRREQDFRFLVESLPHLVWAATADGRFTFVNRHWVDYTGLPLDQAQDGWAQLLPPEDRPAAVQEMATHWASGRAFELHTRLYDARTGQYRWFVHRGQPLYDARGQFVRWYGTSTDVDDAVRTQGLLEEQNQRLTRANQDFDNFVYTASHDLKQPINNMAGIFEELTRTAYFRDPEAGQLISYFERALTQIYDTIDDLTAVVQLQRPQPAPAEAVELAPMVRAVVHSVQNQVTRLRADISLDVARCPTVLYVRAHLQSLLFNLLSNALKYAAPGRPPRIVVGAVPDAETGRPVLTVRDNGLGIDLDRFGPQLFQQFARFHAHIDGTGMGLYLVNRIVESHGGHLEVASVVDAGTTFTLYL</sequence>
<dbReference type="RefSeq" id="WP_109657493.1">
    <property type="nucleotide sequence ID" value="NZ_CP029145.1"/>
</dbReference>
<feature type="domain" description="PAC" evidence="8">
    <location>
        <begin position="219"/>
        <end position="271"/>
    </location>
</feature>
<dbReference type="InterPro" id="IPR001610">
    <property type="entry name" value="PAC"/>
</dbReference>
<feature type="domain" description="PAS" evidence="7">
    <location>
        <begin position="272"/>
        <end position="327"/>
    </location>
</feature>
<dbReference type="SUPFAM" id="SSF55785">
    <property type="entry name" value="PYP-like sensor domain (PAS domain)"/>
    <property type="match status" value="3"/>
</dbReference>
<dbReference type="PANTHER" id="PTHR43304">
    <property type="entry name" value="PHYTOCHROME-LIKE PROTEIN CPH1"/>
    <property type="match status" value="1"/>
</dbReference>
<name>A0A2Z3GML0_9BACT</name>
<dbReference type="SMART" id="SM00086">
    <property type="entry name" value="PAC"/>
    <property type="match status" value="2"/>
</dbReference>
<evidence type="ECO:0000259" key="8">
    <source>
        <dbReference type="PROSITE" id="PS50113"/>
    </source>
</evidence>
<gene>
    <name evidence="9" type="ORF">DDQ68_17710</name>
</gene>
<evidence type="ECO:0000259" key="7">
    <source>
        <dbReference type="PROSITE" id="PS50112"/>
    </source>
</evidence>
<evidence type="ECO:0000256" key="4">
    <source>
        <dbReference type="ARBA" id="ARBA00022679"/>
    </source>
</evidence>
<dbReference type="AlphaFoldDB" id="A0A2Z3GML0"/>
<keyword evidence="5" id="KW-0418">Kinase</keyword>
<dbReference type="PANTHER" id="PTHR43304:SF1">
    <property type="entry name" value="PAC DOMAIN-CONTAINING PROTEIN"/>
    <property type="match status" value="1"/>
</dbReference>
<dbReference type="Pfam" id="PF02518">
    <property type="entry name" value="HATPase_c"/>
    <property type="match status" value="1"/>
</dbReference>
<dbReference type="SUPFAM" id="SSF47384">
    <property type="entry name" value="Homodimeric domain of signal transducing histidine kinase"/>
    <property type="match status" value="1"/>
</dbReference>
<dbReference type="Gene3D" id="3.30.450.20">
    <property type="entry name" value="PAS domain"/>
    <property type="match status" value="3"/>
</dbReference>
<evidence type="ECO:0000259" key="6">
    <source>
        <dbReference type="PROSITE" id="PS50109"/>
    </source>
</evidence>
<dbReference type="InterPro" id="IPR005467">
    <property type="entry name" value="His_kinase_dom"/>
</dbReference>
<protein>
    <recommendedName>
        <fullName evidence="2">histidine kinase</fullName>
        <ecNumber evidence="2">2.7.13.3</ecNumber>
    </recommendedName>
</protein>
<evidence type="ECO:0000256" key="2">
    <source>
        <dbReference type="ARBA" id="ARBA00012438"/>
    </source>
</evidence>
<feature type="domain" description="PAS" evidence="7">
    <location>
        <begin position="145"/>
        <end position="216"/>
    </location>
</feature>
<dbReference type="FunFam" id="3.30.450.20:FF:000099">
    <property type="entry name" value="Sensory box sensor histidine kinase"/>
    <property type="match status" value="2"/>
</dbReference>
<dbReference type="SUPFAM" id="SSF55874">
    <property type="entry name" value="ATPase domain of HSP90 chaperone/DNA topoisomerase II/histidine kinase"/>
    <property type="match status" value="1"/>
</dbReference>
<dbReference type="NCBIfam" id="TIGR00229">
    <property type="entry name" value="sensory_box"/>
    <property type="match status" value="2"/>
</dbReference>
<dbReference type="CDD" id="cd00130">
    <property type="entry name" value="PAS"/>
    <property type="match status" value="2"/>
</dbReference>
<keyword evidence="3" id="KW-0597">Phosphoprotein</keyword>
<proteinExistence type="predicted"/>
<organism evidence="9 10">
    <name type="scientific">Hymenobacter nivis</name>
    <dbReference type="NCBI Taxonomy" id="1850093"/>
    <lineage>
        <taxon>Bacteria</taxon>
        <taxon>Pseudomonadati</taxon>
        <taxon>Bacteroidota</taxon>
        <taxon>Cytophagia</taxon>
        <taxon>Cytophagales</taxon>
        <taxon>Hymenobacteraceae</taxon>
        <taxon>Hymenobacter</taxon>
    </lineage>
</organism>
<dbReference type="EC" id="2.7.13.3" evidence="2"/>
<dbReference type="InterPro" id="IPR003661">
    <property type="entry name" value="HisK_dim/P_dom"/>
</dbReference>
<dbReference type="InterPro" id="IPR036890">
    <property type="entry name" value="HATPase_C_sf"/>
</dbReference>
<keyword evidence="4" id="KW-0808">Transferase</keyword>
<dbReference type="InterPro" id="IPR000014">
    <property type="entry name" value="PAS"/>
</dbReference>
<feature type="domain" description="PAC" evidence="8">
    <location>
        <begin position="344"/>
        <end position="397"/>
    </location>
</feature>